<proteinExistence type="predicted"/>
<dbReference type="AlphaFoldDB" id="A0A225WFQ2"/>
<protein>
    <submittedName>
        <fullName evidence="1">Uncharacterized protein</fullName>
    </submittedName>
</protein>
<dbReference type="Proteomes" id="UP000198211">
    <property type="component" value="Unassembled WGS sequence"/>
</dbReference>
<comment type="caution">
    <text evidence="1">The sequence shown here is derived from an EMBL/GenBank/DDBJ whole genome shotgun (WGS) entry which is preliminary data.</text>
</comment>
<dbReference type="Gene3D" id="2.40.70.10">
    <property type="entry name" value="Acid Proteases"/>
    <property type="match status" value="1"/>
</dbReference>
<sequence length="103" mass="11497">MLRRLVRSNDPLRPCDNSRNGVTGHKINMKVVNRHHVDAILGTDTLKVFRAVVDLDESTLPLKTTSEVFQLVSLRVEESHSSKINSTARLQPGGQVIVIDCDH</sequence>
<evidence type="ECO:0000313" key="1">
    <source>
        <dbReference type="EMBL" id="OWZ16352.1"/>
    </source>
</evidence>
<dbReference type="OrthoDB" id="119016at2759"/>
<accession>A0A225WFQ2</accession>
<gene>
    <name evidence="1" type="ORF">PHMEG_0009872</name>
</gene>
<evidence type="ECO:0000313" key="2">
    <source>
        <dbReference type="Proteomes" id="UP000198211"/>
    </source>
</evidence>
<dbReference type="InterPro" id="IPR021109">
    <property type="entry name" value="Peptidase_aspartic_dom_sf"/>
</dbReference>
<keyword evidence="2" id="KW-1185">Reference proteome</keyword>
<dbReference type="EMBL" id="NBNE01000948">
    <property type="protein sequence ID" value="OWZ16352.1"/>
    <property type="molecule type" value="Genomic_DNA"/>
</dbReference>
<reference evidence="2" key="1">
    <citation type="submission" date="2017-03" db="EMBL/GenBank/DDBJ databases">
        <title>Phytopthora megakarya and P. palmivora, two closely related causual agents of cacao black pod achieved similar genome size and gene model numbers by different mechanisms.</title>
        <authorList>
            <person name="Ali S."/>
            <person name="Shao J."/>
            <person name="Larry D.J."/>
            <person name="Kronmiller B."/>
            <person name="Shen D."/>
            <person name="Strem M.D."/>
            <person name="Melnick R.L."/>
            <person name="Guiltinan M.J."/>
            <person name="Tyler B.M."/>
            <person name="Meinhardt L.W."/>
            <person name="Bailey B.A."/>
        </authorList>
    </citation>
    <scope>NUCLEOTIDE SEQUENCE [LARGE SCALE GENOMIC DNA]</scope>
    <source>
        <strain evidence="2">zdho120</strain>
    </source>
</reference>
<name>A0A225WFQ2_9STRA</name>
<organism evidence="1 2">
    <name type="scientific">Phytophthora megakarya</name>
    <dbReference type="NCBI Taxonomy" id="4795"/>
    <lineage>
        <taxon>Eukaryota</taxon>
        <taxon>Sar</taxon>
        <taxon>Stramenopiles</taxon>
        <taxon>Oomycota</taxon>
        <taxon>Peronosporomycetes</taxon>
        <taxon>Peronosporales</taxon>
        <taxon>Peronosporaceae</taxon>
        <taxon>Phytophthora</taxon>
    </lineage>
</organism>